<dbReference type="InterPro" id="IPR000847">
    <property type="entry name" value="LysR_HTH_N"/>
</dbReference>
<dbReference type="InterPro" id="IPR058163">
    <property type="entry name" value="LysR-type_TF_proteobact-type"/>
</dbReference>
<organism evidence="6 7">
    <name type="scientific">Photobacterium malacitanum</name>
    <dbReference type="NCBI Taxonomy" id="2204294"/>
    <lineage>
        <taxon>Bacteria</taxon>
        <taxon>Pseudomonadati</taxon>
        <taxon>Pseudomonadota</taxon>
        <taxon>Gammaproteobacteria</taxon>
        <taxon>Vibrionales</taxon>
        <taxon>Vibrionaceae</taxon>
        <taxon>Photobacterium</taxon>
    </lineage>
</organism>
<evidence type="ECO:0000259" key="5">
    <source>
        <dbReference type="PROSITE" id="PS50931"/>
    </source>
</evidence>
<accession>A0A1Y6M8S3</accession>
<dbReference type="PANTHER" id="PTHR30537">
    <property type="entry name" value="HTH-TYPE TRANSCRIPTIONAL REGULATOR"/>
    <property type="match status" value="1"/>
</dbReference>
<dbReference type="GO" id="GO:0003700">
    <property type="term" value="F:DNA-binding transcription factor activity"/>
    <property type="evidence" value="ECO:0007669"/>
    <property type="project" value="InterPro"/>
</dbReference>
<dbReference type="PANTHER" id="PTHR30537:SF5">
    <property type="entry name" value="HTH-TYPE TRANSCRIPTIONAL ACTIVATOR TTDR-RELATED"/>
    <property type="match status" value="1"/>
</dbReference>
<dbReference type="SUPFAM" id="SSF46785">
    <property type="entry name" value="Winged helix' DNA-binding domain"/>
    <property type="match status" value="1"/>
</dbReference>
<dbReference type="Pfam" id="PF03466">
    <property type="entry name" value="LysR_substrate"/>
    <property type="match status" value="1"/>
</dbReference>
<evidence type="ECO:0000256" key="3">
    <source>
        <dbReference type="ARBA" id="ARBA00023125"/>
    </source>
</evidence>
<dbReference type="InterPro" id="IPR005119">
    <property type="entry name" value="LysR_subst-bd"/>
</dbReference>
<keyword evidence="3" id="KW-0238">DNA-binding</keyword>
<dbReference type="InterPro" id="IPR036388">
    <property type="entry name" value="WH-like_DNA-bd_sf"/>
</dbReference>
<dbReference type="FunFam" id="1.10.10.10:FF:000001">
    <property type="entry name" value="LysR family transcriptional regulator"/>
    <property type="match status" value="1"/>
</dbReference>
<dbReference type="EMBL" id="FYAK01000001">
    <property type="protein sequence ID" value="SMY32148.1"/>
    <property type="molecule type" value="Genomic_DNA"/>
</dbReference>
<dbReference type="InterPro" id="IPR036390">
    <property type="entry name" value="WH_DNA-bd_sf"/>
</dbReference>
<comment type="similarity">
    <text evidence="1">Belongs to the LysR transcriptional regulatory family.</text>
</comment>
<dbReference type="GO" id="GO:0043565">
    <property type="term" value="F:sequence-specific DNA binding"/>
    <property type="evidence" value="ECO:0007669"/>
    <property type="project" value="TreeGrafter"/>
</dbReference>
<dbReference type="Pfam" id="PF00126">
    <property type="entry name" value="HTH_1"/>
    <property type="match status" value="1"/>
</dbReference>
<keyword evidence="7" id="KW-1185">Reference proteome</keyword>
<dbReference type="CDD" id="cd08422">
    <property type="entry name" value="PBP2_CrgA_like"/>
    <property type="match status" value="1"/>
</dbReference>
<evidence type="ECO:0000313" key="7">
    <source>
        <dbReference type="Proteomes" id="UP000195963"/>
    </source>
</evidence>
<evidence type="ECO:0000256" key="4">
    <source>
        <dbReference type="ARBA" id="ARBA00023163"/>
    </source>
</evidence>
<dbReference type="Gene3D" id="1.10.10.10">
    <property type="entry name" value="Winged helix-like DNA-binding domain superfamily/Winged helix DNA-binding domain"/>
    <property type="match status" value="1"/>
</dbReference>
<evidence type="ECO:0000256" key="1">
    <source>
        <dbReference type="ARBA" id="ARBA00009437"/>
    </source>
</evidence>
<dbReference type="GO" id="GO:0006351">
    <property type="term" value="P:DNA-templated transcription"/>
    <property type="evidence" value="ECO:0007669"/>
    <property type="project" value="TreeGrafter"/>
</dbReference>
<evidence type="ECO:0000256" key="2">
    <source>
        <dbReference type="ARBA" id="ARBA00023015"/>
    </source>
</evidence>
<keyword evidence="2" id="KW-0805">Transcription regulation</keyword>
<dbReference type="RefSeq" id="WP_087843671.1">
    <property type="nucleotide sequence ID" value="NZ_FYAK01000001.1"/>
</dbReference>
<dbReference type="PROSITE" id="PS50931">
    <property type="entry name" value="HTH_LYSR"/>
    <property type="match status" value="1"/>
</dbReference>
<reference evidence="7" key="1">
    <citation type="submission" date="2017-06" db="EMBL/GenBank/DDBJ databases">
        <authorList>
            <person name="Rodrigo-Torres L."/>
            <person name="Arahal R.D."/>
            <person name="Lucena T."/>
        </authorList>
    </citation>
    <scope>NUCLEOTIDE SEQUENCE [LARGE SCALE GENOMIC DNA]</scope>
    <source>
        <strain evidence="7">CECT 9190</strain>
    </source>
</reference>
<gene>
    <name evidence="6" type="primary">dmlR_2</name>
    <name evidence="6" type="ORF">PMAL9190_00380</name>
</gene>
<dbReference type="SUPFAM" id="SSF53850">
    <property type="entry name" value="Periplasmic binding protein-like II"/>
    <property type="match status" value="1"/>
</dbReference>
<proteinExistence type="inferred from homology"/>
<keyword evidence="4" id="KW-0804">Transcription</keyword>
<sequence length="295" mass="33697">MKLLDDMALFVEVAKVMSFRQAAEVTGVPNSTLSRRISALEKAIGLRLFYRTTRKIELTEAGQLYYQRCRRIVDEAKLAHEQLGELVTHPTGTVRISAPIDFATIYIAPLLPEFSQRYPDIRLEFDLSSRRVDMTSESFDVAIRAGESENSSLIARKIARFHHYVYASPTYLAQYGEPQTPNDLVNHQCFSIVKSAHWTLYNQDTRADIKVTNKLFVNSIGMIKQLAILNMGLILMPKEIVAQELEHGKLIHVLPDWKSAAVPIYAITETRLLPAKTRCFIDFLQQQLEMKIIKR</sequence>
<protein>
    <submittedName>
        <fullName evidence="6">HTH-type transcriptional regulator DmlR</fullName>
    </submittedName>
</protein>
<evidence type="ECO:0000313" key="6">
    <source>
        <dbReference type="EMBL" id="SMY32148.1"/>
    </source>
</evidence>
<dbReference type="Proteomes" id="UP000195963">
    <property type="component" value="Unassembled WGS sequence"/>
</dbReference>
<dbReference type="AlphaFoldDB" id="A0A1Y6M8S3"/>
<dbReference type="Gene3D" id="3.40.190.290">
    <property type="match status" value="1"/>
</dbReference>
<feature type="domain" description="HTH lysR-type" evidence="5">
    <location>
        <begin position="1"/>
        <end position="59"/>
    </location>
</feature>
<name>A0A1Y6M8S3_9GAMM</name>